<keyword evidence="1" id="KW-0255">Endonuclease</keyword>
<name>A0ABY2D4Z9_9GAMM</name>
<keyword evidence="1" id="KW-0540">Nuclease</keyword>
<evidence type="ECO:0000313" key="2">
    <source>
        <dbReference type="Proteomes" id="UP000294823"/>
    </source>
</evidence>
<evidence type="ECO:0000313" key="1">
    <source>
        <dbReference type="EMBL" id="TDA85913.1"/>
    </source>
</evidence>
<organism evidence="1 2">
    <name type="scientific">Halomonas marinisediminis</name>
    <dbReference type="NCBI Taxonomy" id="2546095"/>
    <lineage>
        <taxon>Bacteria</taxon>
        <taxon>Pseudomonadati</taxon>
        <taxon>Pseudomonadota</taxon>
        <taxon>Gammaproteobacteria</taxon>
        <taxon>Oceanospirillales</taxon>
        <taxon>Halomonadaceae</taxon>
        <taxon>Halomonas</taxon>
    </lineage>
</organism>
<dbReference type="EMBL" id="SLTR01000435">
    <property type="protein sequence ID" value="TDA85913.1"/>
    <property type="molecule type" value="Genomic_DNA"/>
</dbReference>
<sequence length="68" mass="8140">RDTQSYFGVLLDNNNRKPICRLHLNGGVKYISLFDQDKNEKREKINSVDDIYLFEQQLLNTVRFYDNN</sequence>
<dbReference type="GO" id="GO:0004519">
    <property type="term" value="F:endonuclease activity"/>
    <property type="evidence" value="ECO:0007669"/>
    <property type="project" value="UniProtKB-KW"/>
</dbReference>
<dbReference type="Proteomes" id="UP000294823">
    <property type="component" value="Unassembled WGS sequence"/>
</dbReference>
<keyword evidence="2" id="KW-1185">Reference proteome</keyword>
<accession>A0ABY2D4Z9</accession>
<proteinExistence type="predicted"/>
<keyword evidence="1" id="KW-0378">Hydrolase</keyword>
<protein>
    <submittedName>
        <fullName evidence="1">Restriction endonuclease</fullName>
    </submittedName>
</protein>
<reference evidence="1 2" key="1">
    <citation type="submission" date="2019-03" db="EMBL/GenBank/DDBJ databases">
        <title>Halomonas marinisediminis sp. nov., a moderately halophilic bacterium isolated from the Bohai Gulf.</title>
        <authorList>
            <person name="Ji X."/>
        </authorList>
    </citation>
    <scope>NUCLEOTIDE SEQUENCE [LARGE SCALE GENOMIC DNA]</scope>
    <source>
        <strain evidence="1 2">204</strain>
    </source>
</reference>
<comment type="caution">
    <text evidence="1">The sequence shown here is derived from an EMBL/GenBank/DDBJ whole genome shotgun (WGS) entry which is preliminary data.</text>
</comment>
<feature type="non-terminal residue" evidence="1">
    <location>
        <position position="1"/>
    </location>
</feature>
<gene>
    <name evidence="1" type="ORF">E0702_17305</name>
</gene>